<keyword evidence="1" id="KW-0472">Membrane</keyword>
<dbReference type="EMBL" id="JACDZE010000001">
    <property type="protein sequence ID" value="MBA5628644.1"/>
    <property type="molecule type" value="Genomic_DNA"/>
</dbReference>
<evidence type="ECO:0000313" key="2">
    <source>
        <dbReference type="EMBL" id="MBA5628644.1"/>
    </source>
</evidence>
<keyword evidence="3" id="KW-1185">Reference proteome</keyword>
<keyword evidence="1" id="KW-0812">Transmembrane</keyword>
<feature type="transmembrane region" description="Helical" evidence="1">
    <location>
        <begin position="98"/>
        <end position="119"/>
    </location>
</feature>
<reference evidence="2 3" key="1">
    <citation type="submission" date="2020-07" db="EMBL/GenBank/DDBJ databases">
        <title>Moheibacter lacus sp. nov., a member of the family Flavobacteriaceae isolated from freshwater lake sediment.</title>
        <authorList>
            <person name="Liu Y."/>
        </authorList>
    </citation>
    <scope>NUCLEOTIDE SEQUENCE [LARGE SCALE GENOMIC DNA]</scope>
    <source>
        <strain evidence="2 3">BDHS18</strain>
    </source>
</reference>
<dbReference type="RefSeq" id="WP_182042235.1">
    <property type="nucleotide sequence ID" value="NZ_JACDZE010000001.1"/>
</dbReference>
<name>A0A838ZJV0_9FLAO</name>
<evidence type="ECO:0008006" key="4">
    <source>
        <dbReference type="Google" id="ProtNLM"/>
    </source>
</evidence>
<keyword evidence="1" id="KW-1133">Transmembrane helix</keyword>
<evidence type="ECO:0000313" key="3">
    <source>
        <dbReference type="Proteomes" id="UP000552241"/>
    </source>
</evidence>
<dbReference type="AlphaFoldDB" id="A0A838ZJV0"/>
<gene>
    <name evidence="2" type="ORF">HU137_02535</name>
</gene>
<evidence type="ECO:0000256" key="1">
    <source>
        <dbReference type="SAM" id="Phobius"/>
    </source>
</evidence>
<protein>
    <recommendedName>
        <fullName evidence="4">Coenzyme Q (Ubiquinone) biosynthesis protein Coq4</fullName>
    </recommendedName>
</protein>
<organism evidence="2 3">
    <name type="scientific">Moheibacter lacus</name>
    <dbReference type="NCBI Taxonomy" id="2745851"/>
    <lineage>
        <taxon>Bacteria</taxon>
        <taxon>Pseudomonadati</taxon>
        <taxon>Bacteroidota</taxon>
        <taxon>Flavobacteriia</taxon>
        <taxon>Flavobacteriales</taxon>
        <taxon>Weeksellaceae</taxon>
        <taxon>Moheibacter</taxon>
    </lineage>
</organism>
<dbReference type="Proteomes" id="UP000552241">
    <property type="component" value="Unassembled WGS sequence"/>
</dbReference>
<sequence length="159" mass="18755">MNLRLKFMLWLYDWSQVVYAKVFKRNKKAWGISKSELLSFPEGSLGRALGEFYQTKGFDVMPKLENHDVFHILTETGTEIQDEIAMQYLLFGNGKRSLYLFSMIGIGTVLYPEFLNYYVKTYYKGKSFAKFHDTEFKEFLDISVLYLRSSIRSAHYLFV</sequence>
<accession>A0A838ZJV0</accession>
<proteinExistence type="predicted"/>
<comment type="caution">
    <text evidence="2">The sequence shown here is derived from an EMBL/GenBank/DDBJ whole genome shotgun (WGS) entry which is preliminary data.</text>
</comment>